<dbReference type="PANTHER" id="PTHR33121">
    <property type="entry name" value="CYCLIC DI-GMP PHOSPHODIESTERASE PDEF"/>
    <property type="match status" value="1"/>
</dbReference>
<dbReference type="InterPro" id="IPR043128">
    <property type="entry name" value="Rev_trsase/Diguanyl_cyclase"/>
</dbReference>
<dbReference type="Gene3D" id="6.10.340.10">
    <property type="match status" value="1"/>
</dbReference>
<dbReference type="SMART" id="SM00267">
    <property type="entry name" value="GGDEF"/>
    <property type="match status" value="1"/>
</dbReference>
<evidence type="ECO:0000313" key="6">
    <source>
        <dbReference type="Proteomes" id="UP000198870"/>
    </source>
</evidence>
<dbReference type="Proteomes" id="UP000198870">
    <property type="component" value="Unassembled WGS sequence"/>
</dbReference>
<dbReference type="InterPro" id="IPR000160">
    <property type="entry name" value="GGDEF_dom"/>
</dbReference>
<dbReference type="Gene3D" id="3.30.70.270">
    <property type="match status" value="1"/>
</dbReference>
<dbReference type="Pfam" id="PF16448">
    <property type="entry name" value="LapD_MoxY_N"/>
    <property type="match status" value="1"/>
</dbReference>
<feature type="domain" description="EAL" evidence="2">
    <location>
        <begin position="407"/>
        <end position="647"/>
    </location>
</feature>
<dbReference type="GO" id="GO:0007165">
    <property type="term" value="P:signal transduction"/>
    <property type="evidence" value="ECO:0007669"/>
    <property type="project" value="InterPro"/>
</dbReference>
<dbReference type="PROSITE" id="PS50883">
    <property type="entry name" value="EAL"/>
    <property type="match status" value="1"/>
</dbReference>
<proteinExistence type="predicted"/>
<dbReference type="AlphaFoldDB" id="A0A1G5IYY0"/>
<protein>
    <submittedName>
        <fullName evidence="5">Diguanylate cyclase/phosphodiesterase</fullName>
    </submittedName>
</protein>
<feature type="domain" description="HAMP" evidence="3">
    <location>
        <begin position="170"/>
        <end position="222"/>
    </location>
</feature>
<accession>A0A1G5IYY0</accession>
<dbReference type="RefSeq" id="WP_092214510.1">
    <property type="nucleotide sequence ID" value="NZ_FMUX01000023.1"/>
</dbReference>
<dbReference type="Gene3D" id="3.30.110.200">
    <property type="match status" value="1"/>
</dbReference>
<dbReference type="InterPro" id="IPR032244">
    <property type="entry name" value="LapD_MoxY_N"/>
</dbReference>
<evidence type="ECO:0000259" key="2">
    <source>
        <dbReference type="PROSITE" id="PS50883"/>
    </source>
</evidence>
<keyword evidence="1" id="KW-0472">Membrane</keyword>
<keyword evidence="1" id="KW-1133">Transmembrane helix</keyword>
<evidence type="ECO:0000313" key="5">
    <source>
        <dbReference type="EMBL" id="SCY81227.1"/>
    </source>
</evidence>
<dbReference type="InterPro" id="IPR029787">
    <property type="entry name" value="Nucleotide_cyclase"/>
</dbReference>
<feature type="domain" description="GGDEF" evidence="4">
    <location>
        <begin position="264"/>
        <end position="398"/>
    </location>
</feature>
<dbReference type="CDD" id="cd01948">
    <property type="entry name" value="EAL"/>
    <property type="match status" value="1"/>
</dbReference>
<dbReference type="PANTHER" id="PTHR33121:SF79">
    <property type="entry name" value="CYCLIC DI-GMP PHOSPHODIESTERASE PDED-RELATED"/>
    <property type="match status" value="1"/>
</dbReference>
<dbReference type="PROSITE" id="PS50885">
    <property type="entry name" value="HAMP"/>
    <property type="match status" value="1"/>
</dbReference>
<dbReference type="STRING" id="419481.SAMN05216233_12310"/>
<feature type="transmembrane region" description="Helical" evidence="1">
    <location>
        <begin position="6"/>
        <end position="23"/>
    </location>
</feature>
<feature type="transmembrane region" description="Helical" evidence="1">
    <location>
        <begin position="150"/>
        <end position="173"/>
    </location>
</feature>
<dbReference type="InterPro" id="IPR050706">
    <property type="entry name" value="Cyclic-di-GMP_PDE-like"/>
</dbReference>
<dbReference type="OrthoDB" id="9777298at2"/>
<dbReference type="SMART" id="SM00052">
    <property type="entry name" value="EAL"/>
    <property type="match status" value="1"/>
</dbReference>
<organism evidence="5 6">
    <name type="scientific">Desulfoluna spongiiphila</name>
    <dbReference type="NCBI Taxonomy" id="419481"/>
    <lineage>
        <taxon>Bacteria</taxon>
        <taxon>Pseudomonadati</taxon>
        <taxon>Thermodesulfobacteriota</taxon>
        <taxon>Desulfobacteria</taxon>
        <taxon>Desulfobacterales</taxon>
        <taxon>Desulfolunaceae</taxon>
        <taxon>Desulfoluna</taxon>
    </lineage>
</organism>
<dbReference type="SUPFAM" id="SSF55073">
    <property type="entry name" value="Nucleotide cyclase"/>
    <property type="match status" value="1"/>
</dbReference>
<reference evidence="5 6" key="1">
    <citation type="submission" date="2016-10" db="EMBL/GenBank/DDBJ databases">
        <authorList>
            <person name="de Groot N.N."/>
        </authorList>
    </citation>
    <scope>NUCLEOTIDE SEQUENCE [LARGE SCALE GENOMIC DNA]</scope>
    <source>
        <strain evidence="5 6">AA1</strain>
    </source>
</reference>
<dbReference type="GO" id="GO:0016020">
    <property type="term" value="C:membrane"/>
    <property type="evidence" value="ECO:0007669"/>
    <property type="project" value="InterPro"/>
</dbReference>
<dbReference type="Gene3D" id="3.20.20.450">
    <property type="entry name" value="EAL domain"/>
    <property type="match status" value="1"/>
</dbReference>
<dbReference type="Pfam" id="PF00563">
    <property type="entry name" value="EAL"/>
    <property type="match status" value="1"/>
</dbReference>
<evidence type="ECO:0000259" key="3">
    <source>
        <dbReference type="PROSITE" id="PS50885"/>
    </source>
</evidence>
<dbReference type="InterPro" id="IPR001633">
    <property type="entry name" value="EAL_dom"/>
</dbReference>
<dbReference type="Pfam" id="PF00990">
    <property type="entry name" value="GGDEF"/>
    <property type="match status" value="1"/>
</dbReference>
<evidence type="ECO:0000259" key="4">
    <source>
        <dbReference type="PROSITE" id="PS50887"/>
    </source>
</evidence>
<dbReference type="SUPFAM" id="SSF141868">
    <property type="entry name" value="EAL domain-like"/>
    <property type="match status" value="1"/>
</dbReference>
<name>A0A1G5IYY0_9BACT</name>
<dbReference type="InterPro" id="IPR035919">
    <property type="entry name" value="EAL_sf"/>
</dbReference>
<evidence type="ECO:0000256" key="1">
    <source>
        <dbReference type="SAM" id="Phobius"/>
    </source>
</evidence>
<dbReference type="EMBL" id="FMUX01000023">
    <property type="protein sequence ID" value="SCY81227.1"/>
    <property type="molecule type" value="Genomic_DNA"/>
</dbReference>
<sequence length="647" mass="71363">MSLFRQIQVLITVVLVIMLSIVMKINFDRARDFTGVQLYTGAKNTANVLALSLSSAPADEGFMKSAVNAMFDGGYYERIELVRADGRSSYERHETVRVEGVPAFFIRLVSLDTPVAEARVMNGWSIFGTLKVKGHPGHAYMRLWDTFKQLCLTFVLVGGAALLICWLILRFLMRSLTDIRHQAEAISNHEFIINPNLPGTPELKEVVMAMNTMVEKVKAIFDRQLETIRNYQALHFKDPDTGVYNRSYFVKQLGHFLESESGGSVGAVLILSLDGIDRVGLSGGHPVMHRFYCGLVEMMGVEAGRVPEHVIARLSPHEFGVILPGCLREDALAISDAIIKGAHALTSGHVEFKGVVTFCGGLATYGAEDRVGSLLSKADYALSVSKSGAPWMVKPYSGGSAPGLSGKYEWKRMLEDAFEADRFPVDAQPVVSASGELHREVYVSLVDGDGVLHKAGQFMPMVITLGFAARLDRYVLDATAAQIARNRHGVFAVNLTREFCRDRESFLWLRRFLSSHLPVKNRLVFEFQEATLLNCPEICMDLAGLFRGMGYGFGLDQCTVQDASLNLLKDLKPDYMKVDADYLADAGQNGASDVALNALATIADSLGIRLVASKIETEDQKKMLEKRNIRFFQGRAIAEIEPLGSPS</sequence>
<dbReference type="GO" id="GO:0071111">
    <property type="term" value="F:cyclic-guanylate-specific phosphodiesterase activity"/>
    <property type="evidence" value="ECO:0007669"/>
    <property type="project" value="InterPro"/>
</dbReference>
<dbReference type="Gene3D" id="6.20.270.20">
    <property type="entry name" value="LapD/MoxY periplasmic domain"/>
    <property type="match status" value="1"/>
</dbReference>
<keyword evidence="1" id="KW-0812">Transmembrane</keyword>
<dbReference type="InterPro" id="IPR003660">
    <property type="entry name" value="HAMP_dom"/>
</dbReference>
<gene>
    <name evidence="5" type="ORF">SAMN05216233_12310</name>
</gene>
<dbReference type="PROSITE" id="PS50887">
    <property type="entry name" value="GGDEF"/>
    <property type="match status" value="1"/>
</dbReference>
<keyword evidence="6" id="KW-1185">Reference proteome</keyword>
<dbReference type="InterPro" id="IPR042461">
    <property type="entry name" value="LapD_MoxY_peri_C"/>
</dbReference>